<gene>
    <name evidence="11 12" type="primary">thiM</name>
    <name evidence="12" type="ORF">L0665_07480</name>
</gene>
<dbReference type="HAMAP" id="MF_00228">
    <property type="entry name" value="Thz_kinase"/>
    <property type="match status" value="1"/>
</dbReference>
<evidence type="ECO:0000256" key="2">
    <source>
        <dbReference type="ARBA" id="ARBA00001946"/>
    </source>
</evidence>
<keyword evidence="10 11" id="KW-0784">Thiamine biosynthesis</keyword>
<dbReference type="GO" id="GO:0009228">
    <property type="term" value="P:thiamine biosynthetic process"/>
    <property type="evidence" value="ECO:0007669"/>
    <property type="project" value="UniProtKB-KW"/>
</dbReference>
<evidence type="ECO:0000256" key="9">
    <source>
        <dbReference type="ARBA" id="ARBA00022842"/>
    </source>
</evidence>
<dbReference type="PRINTS" id="PR01099">
    <property type="entry name" value="HYETHTZKNASE"/>
</dbReference>
<feature type="binding site" evidence="11">
    <location>
        <position position="45"/>
    </location>
    <ligand>
        <name>substrate</name>
    </ligand>
</feature>
<organism evidence="12 13">
    <name type="scientific">Methanogenium marinum</name>
    <dbReference type="NCBI Taxonomy" id="348610"/>
    <lineage>
        <taxon>Archaea</taxon>
        <taxon>Methanobacteriati</taxon>
        <taxon>Methanobacteriota</taxon>
        <taxon>Stenosarchaea group</taxon>
        <taxon>Methanomicrobia</taxon>
        <taxon>Methanomicrobiales</taxon>
        <taxon>Methanomicrobiaceae</taxon>
        <taxon>Methanogenium</taxon>
    </lineage>
</organism>
<evidence type="ECO:0000256" key="3">
    <source>
        <dbReference type="ARBA" id="ARBA00004868"/>
    </source>
</evidence>
<feature type="binding site" evidence="11">
    <location>
        <position position="194"/>
    </location>
    <ligand>
        <name>substrate</name>
    </ligand>
</feature>
<dbReference type="AlphaFoldDB" id="A0A9Q4KUC2"/>
<evidence type="ECO:0000256" key="11">
    <source>
        <dbReference type="HAMAP-Rule" id="MF_00228"/>
    </source>
</evidence>
<dbReference type="GO" id="GO:0005524">
    <property type="term" value="F:ATP binding"/>
    <property type="evidence" value="ECO:0007669"/>
    <property type="project" value="UniProtKB-UniRule"/>
</dbReference>
<dbReference type="Pfam" id="PF02110">
    <property type="entry name" value="HK"/>
    <property type="match status" value="1"/>
</dbReference>
<evidence type="ECO:0000256" key="8">
    <source>
        <dbReference type="ARBA" id="ARBA00022840"/>
    </source>
</evidence>
<evidence type="ECO:0000313" key="13">
    <source>
        <dbReference type="Proteomes" id="UP001143747"/>
    </source>
</evidence>
<keyword evidence="9 11" id="KW-0460">Magnesium</keyword>
<evidence type="ECO:0000256" key="10">
    <source>
        <dbReference type="ARBA" id="ARBA00022977"/>
    </source>
</evidence>
<dbReference type="GO" id="GO:0009229">
    <property type="term" value="P:thiamine diphosphate biosynthetic process"/>
    <property type="evidence" value="ECO:0007669"/>
    <property type="project" value="UniProtKB-UniRule"/>
</dbReference>
<name>A0A9Q4KUC2_9EURY</name>
<dbReference type="NCBIfam" id="TIGR00694">
    <property type="entry name" value="thiM"/>
    <property type="match status" value="1"/>
</dbReference>
<feature type="binding site" evidence="11">
    <location>
        <position position="121"/>
    </location>
    <ligand>
        <name>ATP</name>
        <dbReference type="ChEBI" id="CHEBI:30616"/>
    </ligand>
</feature>
<feature type="binding site" evidence="11">
    <location>
        <position position="167"/>
    </location>
    <ligand>
        <name>ATP</name>
        <dbReference type="ChEBI" id="CHEBI:30616"/>
    </ligand>
</feature>
<comment type="caution">
    <text evidence="12">The sequence shown here is derived from an EMBL/GenBank/DDBJ whole genome shotgun (WGS) entry which is preliminary data.</text>
</comment>
<comment type="catalytic activity">
    <reaction evidence="1 11">
        <text>5-(2-hydroxyethyl)-4-methylthiazole + ATP = 4-methyl-5-(2-phosphooxyethyl)-thiazole + ADP + H(+)</text>
        <dbReference type="Rhea" id="RHEA:24212"/>
        <dbReference type="ChEBI" id="CHEBI:15378"/>
        <dbReference type="ChEBI" id="CHEBI:17957"/>
        <dbReference type="ChEBI" id="CHEBI:30616"/>
        <dbReference type="ChEBI" id="CHEBI:58296"/>
        <dbReference type="ChEBI" id="CHEBI:456216"/>
        <dbReference type="EC" id="2.7.1.50"/>
    </reaction>
</comment>
<keyword evidence="4 11" id="KW-0808">Transferase</keyword>
<dbReference type="CDD" id="cd01170">
    <property type="entry name" value="THZ_kinase"/>
    <property type="match status" value="1"/>
</dbReference>
<dbReference type="GO" id="GO:0000287">
    <property type="term" value="F:magnesium ion binding"/>
    <property type="evidence" value="ECO:0007669"/>
    <property type="project" value="UniProtKB-UniRule"/>
</dbReference>
<dbReference type="RefSeq" id="WP_274925081.1">
    <property type="nucleotide sequence ID" value="NZ_JAKELO010000002.1"/>
</dbReference>
<protein>
    <recommendedName>
        <fullName evidence="11">Hydroxyethylthiazole kinase</fullName>
        <ecNumber evidence="11">2.7.1.50</ecNumber>
    </recommendedName>
    <alternativeName>
        <fullName evidence="11">4-methyl-5-beta-hydroxyethylthiazole kinase</fullName>
        <shortName evidence="11">TH kinase</shortName>
        <shortName evidence="11">Thz kinase</shortName>
    </alternativeName>
</protein>
<dbReference type="Gene3D" id="3.40.1190.20">
    <property type="match status" value="1"/>
</dbReference>
<comment type="pathway">
    <text evidence="3 11">Cofactor biosynthesis; thiamine diphosphate biosynthesis; 4-methyl-5-(2-phosphoethyl)-thiazole from 5-(2-hydroxyethyl)-4-methylthiazole: step 1/1.</text>
</comment>
<comment type="similarity">
    <text evidence="11">Belongs to the Thz kinase family.</text>
</comment>
<comment type="cofactor">
    <cofactor evidence="2 11">
        <name>Mg(2+)</name>
        <dbReference type="ChEBI" id="CHEBI:18420"/>
    </cofactor>
</comment>
<sequence length="269" mass="26930">MDSQKIADELSAVRSCHPLVHHITNTVTINDCANITLCTGAAPVMAAALEEAGEMAAMAGALVLNIGTLSSAQVESMLIAGKAANACGIPIILDPVGAGATAMRTEACERLLAELNIAVLKGNAGEIGVLAGAGGEVRGVDSAGCAGDLAAVAAACARKYGTVVVMTGPEDYISDGERTFVVGNGNPLMARLSGTGCMTASVVGAFAAAGTDLVVSSVAACAAFGRAGERAAAQARGPYSFRTALFDEMANLMEEDLAAHADVKKADTI</sequence>
<evidence type="ECO:0000256" key="5">
    <source>
        <dbReference type="ARBA" id="ARBA00022723"/>
    </source>
</evidence>
<dbReference type="EMBL" id="JAKELO010000002">
    <property type="protein sequence ID" value="MDE4908453.1"/>
    <property type="molecule type" value="Genomic_DNA"/>
</dbReference>
<keyword evidence="13" id="KW-1185">Reference proteome</keyword>
<evidence type="ECO:0000256" key="1">
    <source>
        <dbReference type="ARBA" id="ARBA00001771"/>
    </source>
</evidence>
<keyword evidence="8 11" id="KW-0067">ATP-binding</keyword>
<dbReference type="NCBIfam" id="NF006830">
    <property type="entry name" value="PRK09355.1"/>
    <property type="match status" value="1"/>
</dbReference>
<dbReference type="Proteomes" id="UP001143747">
    <property type="component" value="Unassembled WGS sequence"/>
</dbReference>
<dbReference type="PIRSF" id="PIRSF000513">
    <property type="entry name" value="Thz_kinase"/>
    <property type="match status" value="1"/>
</dbReference>
<proteinExistence type="inferred from homology"/>
<evidence type="ECO:0000256" key="7">
    <source>
        <dbReference type="ARBA" id="ARBA00022777"/>
    </source>
</evidence>
<dbReference type="SUPFAM" id="SSF53613">
    <property type="entry name" value="Ribokinase-like"/>
    <property type="match status" value="1"/>
</dbReference>
<comment type="function">
    <text evidence="11">Catalyzes the phosphorylation of the hydroxyl group of 4-methyl-5-beta-hydroxyethylthiazole (THZ).</text>
</comment>
<reference evidence="12" key="1">
    <citation type="submission" date="2022-01" db="EMBL/GenBank/DDBJ databases">
        <title>Draft genome of Methanogenium marinum DSM 15558.</title>
        <authorList>
            <person name="Chen S.-C."/>
            <person name="You Y.-T."/>
        </authorList>
    </citation>
    <scope>NUCLEOTIDE SEQUENCE</scope>
    <source>
        <strain evidence="12">DSM 15558</strain>
    </source>
</reference>
<keyword evidence="5 11" id="KW-0479">Metal-binding</keyword>
<evidence type="ECO:0000256" key="6">
    <source>
        <dbReference type="ARBA" id="ARBA00022741"/>
    </source>
</evidence>
<dbReference type="EC" id="2.7.1.50" evidence="11"/>
<dbReference type="GO" id="GO:0004417">
    <property type="term" value="F:hydroxyethylthiazole kinase activity"/>
    <property type="evidence" value="ECO:0007669"/>
    <property type="project" value="UniProtKB-UniRule"/>
</dbReference>
<accession>A0A9Q4KUC2</accession>
<keyword evidence="6 11" id="KW-0547">Nucleotide-binding</keyword>
<dbReference type="InterPro" id="IPR000417">
    <property type="entry name" value="Hyethyz_kinase"/>
</dbReference>
<evidence type="ECO:0000256" key="4">
    <source>
        <dbReference type="ARBA" id="ARBA00022679"/>
    </source>
</evidence>
<dbReference type="InterPro" id="IPR029056">
    <property type="entry name" value="Ribokinase-like"/>
</dbReference>
<keyword evidence="7 11" id="KW-0418">Kinase</keyword>
<evidence type="ECO:0000313" key="12">
    <source>
        <dbReference type="EMBL" id="MDE4908453.1"/>
    </source>
</evidence>